<name>A0ACC6UZ02_9CREN</name>
<protein>
    <submittedName>
        <fullName evidence="1">Indolepyruvate oxidoreductase subunit beta</fullName>
    </submittedName>
</protein>
<proteinExistence type="predicted"/>
<accession>A0ACC6UZ02</accession>
<gene>
    <name evidence="1" type="ORF">TU35_002025</name>
</gene>
<dbReference type="Proteomes" id="UP000033636">
    <property type="component" value="Unassembled WGS sequence"/>
</dbReference>
<evidence type="ECO:0000313" key="1">
    <source>
        <dbReference type="EMBL" id="MFB6490019.1"/>
    </source>
</evidence>
<organism evidence="1 2">
    <name type="scientific">Thermoproteus sp. AZ2</name>
    <dbReference type="NCBI Taxonomy" id="1609232"/>
    <lineage>
        <taxon>Archaea</taxon>
        <taxon>Thermoproteota</taxon>
        <taxon>Thermoprotei</taxon>
        <taxon>Thermoproteales</taxon>
        <taxon>Thermoproteaceae</taxon>
        <taxon>Thermoproteus</taxon>
    </lineage>
</organism>
<comment type="caution">
    <text evidence="1">The sequence shown here is derived from an EMBL/GenBank/DDBJ whole genome shotgun (WGS) entry which is preliminary data.</text>
</comment>
<dbReference type="EMBL" id="JZWT02000004">
    <property type="protein sequence ID" value="MFB6490019.1"/>
    <property type="molecule type" value="Genomic_DNA"/>
</dbReference>
<evidence type="ECO:0000313" key="2">
    <source>
        <dbReference type="Proteomes" id="UP000033636"/>
    </source>
</evidence>
<reference evidence="1" key="1">
    <citation type="submission" date="2024-07" db="EMBL/GenBank/DDBJ databases">
        <title>Metagenome and Metagenome-Assembled Genomes of Archaea from a hot spring from the geothermal field of Los Azufres, Mexico.</title>
        <authorList>
            <person name="Marin-Paredes R."/>
            <person name="Martinez-Romero E."/>
            <person name="Servin-Garciduenas L.E."/>
        </authorList>
    </citation>
    <scope>NUCLEOTIDE SEQUENCE</scope>
</reference>
<sequence length="180" mass="19228">MVTSVVVVGVGGQGVVTLARWLGRAAAAAGHDVRIAEVHGLSQRGGSVDVHVRFGERVRSPTVPEGGADYVIALEALEALRAFRYLREGSSLVVNKRVIQVPGKYVEPDLVFKSLVGKGFVVRIVPAYDIAVKLGDPLYENAVMFGYAAALLGLAGAVDWLDERNLRAFREGVSLAQRSS</sequence>